<dbReference type="GO" id="GO:0065002">
    <property type="term" value="P:intracellular protein transmembrane transport"/>
    <property type="evidence" value="ECO:0007669"/>
    <property type="project" value="UniProtKB-UniRule"/>
</dbReference>
<dbReference type="NCBIfam" id="NF004371">
    <property type="entry name" value="PRK05740.1-1"/>
    <property type="match status" value="1"/>
</dbReference>
<accession>A0A0D6EUH3</accession>
<protein>
    <recommendedName>
        <fullName evidence="9">Protein translocase subunit SecE</fullName>
    </recommendedName>
</protein>
<dbReference type="HAMAP" id="MF_00422">
    <property type="entry name" value="SecE"/>
    <property type="match status" value="1"/>
</dbReference>
<keyword evidence="7 9" id="KW-0811">Translocation</keyword>
<gene>
    <name evidence="9 10" type="primary">secE</name>
    <name evidence="10" type="ORF">BN1208_0198</name>
</gene>
<dbReference type="Gene3D" id="1.20.5.1030">
    <property type="entry name" value="Preprotein translocase secy subunit"/>
    <property type="match status" value="1"/>
</dbReference>
<keyword evidence="11" id="KW-1185">Reference proteome</keyword>
<keyword evidence="6 9" id="KW-1133">Transmembrane helix</keyword>
<dbReference type="GeneID" id="99989544"/>
<keyword evidence="5 9" id="KW-0653">Protein transport</keyword>
<comment type="function">
    <text evidence="9">Essential subunit of the Sec protein translocation channel SecYEG. Clamps together the 2 halves of SecY. May contact the channel plug during translocation.</text>
</comment>
<dbReference type="PANTHER" id="PTHR33910">
    <property type="entry name" value="PROTEIN TRANSLOCASE SUBUNIT SECE"/>
    <property type="match status" value="1"/>
</dbReference>
<dbReference type="PANTHER" id="PTHR33910:SF1">
    <property type="entry name" value="PROTEIN TRANSLOCASE SUBUNIT SECE"/>
    <property type="match status" value="1"/>
</dbReference>
<evidence type="ECO:0000313" key="10">
    <source>
        <dbReference type="EMBL" id="CEZ19093.1"/>
    </source>
</evidence>
<proteinExistence type="inferred from homology"/>
<dbReference type="GO" id="GO:0005886">
    <property type="term" value="C:plasma membrane"/>
    <property type="evidence" value="ECO:0007669"/>
    <property type="project" value="UniProtKB-UniRule"/>
</dbReference>
<organism evidence="10 11">
    <name type="scientific">Candidatus Methylopumilus planktonicus</name>
    <dbReference type="NCBI Taxonomy" id="1581557"/>
    <lineage>
        <taxon>Bacteria</taxon>
        <taxon>Pseudomonadati</taxon>
        <taxon>Pseudomonadota</taxon>
        <taxon>Betaproteobacteria</taxon>
        <taxon>Nitrosomonadales</taxon>
        <taxon>Methylophilaceae</taxon>
        <taxon>Candidatus Methylopumilus</taxon>
    </lineage>
</organism>
<feature type="transmembrane region" description="Helical" evidence="9">
    <location>
        <begin position="30"/>
        <end position="48"/>
    </location>
</feature>
<dbReference type="GO" id="GO:0006605">
    <property type="term" value="P:protein targeting"/>
    <property type="evidence" value="ECO:0007669"/>
    <property type="project" value="UniProtKB-UniRule"/>
</dbReference>
<dbReference type="EMBL" id="LN827929">
    <property type="protein sequence ID" value="CEZ19093.1"/>
    <property type="molecule type" value="Genomic_DNA"/>
</dbReference>
<dbReference type="InterPro" id="IPR038379">
    <property type="entry name" value="SecE_sf"/>
</dbReference>
<comment type="caution">
    <text evidence="9">Lacks conserved residue(s) required for the propagation of feature annotation.</text>
</comment>
<keyword evidence="8 9" id="KW-0472">Membrane</keyword>
<dbReference type="GO" id="GO:0009306">
    <property type="term" value="P:protein secretion"/>
    <property type="evidence" value="ECO:0007669"/>
    <property type="project" value="UniProtKB-UniRule"/>
</dbReference>
<feature type="transmembrane region" description="Helical" evidence="9">
    <location>
        <begin position="7"/>
        <end position="24"/>
    </location>
</feature>
<dbReference type="Proteomes" id="UP000064007">
    <property type="component" value="Chromosome 1"/>
</dbReference>
<comment type="similarity">
    <text evidence="9">Belongs to the SecE/SEC61-gamma family.</text>
</comment>
<dbReference type="InterPro" id="IPR005807">
    <property type="entry name" value="SecE_bac"/>
</dbReference>
<dbReference type="Pfam" id="PF00584">
    <property type="entry name" value="SecE"/>
    <property type="match status" value="1"/>
</dbReference>
<dbReference type="AlphaFoldDB" id="A0A0D6EUH3"/>
<keyword evidence="4 9" id="KW-0812">Transmembrane</keyword>
<evidence type="ECO:0000256" key="9">
    <source>
        <dbReference type="HAMAP-Rule" id="MF_00422"/>
    </source>
</evidence>
<dbReference type="KEGG" id="mbat:BN1208_0198"/>
<dbReference type="STRING" id="1581557.BN1208_0198"/>
<evidence type="ECO:0000256" key="1">
    <source>
        <dbReference type="ARBA" id="ARBA00004370"/>
    </source>
</evidence>
<dbReference type="PRINTS" id="PR01650">
    <property type="entry name" value="SECETRNLCASE"/>
</dbReference>
<comment type="subunit">
    <text evidence="9">Component of the Sec protein translocase complex. Heterotrimer consisting of SecY, SecE and SecG subunits. The heterotrimers can form oligomers, although 1 heterotrimer is thought to be able to translocate proteins. Interacts with the ribosome. Interacts with SecDF, and other proteins may be involved. Interacts with SecA.</text>
</comment>
<evidence type="ECO:0000256" key="4">
    <source>
        <dbReference type="ARBA" id="ARBA00022692"/>
    </source>
</evidence>
<dbReference type="NCBIfam" id="TIGR00964">
    <property type="entry name" value="secE_bact"/>
    <property type="match status" value="1"/>
</dbReference>
<evidence type="ECO:0000256" key="6">
    <source>
        <dbReference type="ARBA" id="ARBA00022989"/>
    </source>
</evidence>
<evidence type="ECO:0000256" key="5">
    <source>
        <dbReference type="ARBA" id="ARBA00022927"/>
    </source>
</evidence>
<evidence type="ECO:0000256" key="2">
    <source>
        <dbReference type="ARBA" id="ARBA00022448"/>
    </source>
</evidence>
<evidence type="ECO:0000256" key="8">
    <source>
        <dbReference type="ARBA" id="ARBA00023136"/>
    </source>
</evidence>
<dbReference type="RefSeq" id="WP_046486933.1">
    <property type="nucleotide sequence ID" value="NZ_CP040978.1"/>
</dbReference>
<dbReference type="HOGENOM" id="CLU_113663_0_2_4"/>
<evidence type="ECO:0000313" key="11">
    <source>
        <dbReference type="Proteomes" id="UP000064007"/>
    </source>
</evidence>
<evidence type="ECO:0000256" key="7">
    <source>
        <dbReference type="ARBA" id="ARBA00023010"/>
    </source>
</evidence>
<dbReference type="GO" id="GO:0008320">
    <property type="term" value="F:protein transmembrane transporter activity"/>
    <property type="evidence" value="ECO:0007669"/>
    <property type="project" value="UniProtKB-UniRule"/>
</dbReference>
<keyword evidence="2 9" id="KW-0813">Transport</keyword>
<dbReference type="GO" id="GO:0043952">
    <property type="term" value="P:protein transport by the Sec complex"/>
    <property type="evidence" value="ECO:0007669"/>
    <property type="project" value="UniProtKB-UniRule"/>
</dbReference>
<evidence type="ECO:0000256" key="3">
    <source>
        <dbReference type="ARBA" id="ARBA00022475"/>
    </source>
</evidence>
<dbReference type="OrthoDB" id="9806365at2"/>
<dbReference type="InterPro" id="IPR001901">
    <property type="entry name" value="Translocase_SecE/Sec61-g"/>
</dbReference>
<sequence length="114" mass="12649">MTDKLKIVFSFLLFVAGIVGFYLLSGQALVLRILAILAGLGFAGIVFWKTALGQKTFGFINESIVEAKRVVWPTRKETIQMTITVFILVAVMAVFLALVDISFSYMINWLLGRG</sequence>
<feature type="transmembrane region" description="Helical" evidence="9">
    <location>
        <begin position="85"/>
        <end position="107"/>
    </location>
</feature>
<name>A0A0D6EUH3_9PROT</name>
<keyword evidence="3 9" id="KW-1003">Cell membrane</keyword>
<comment type="subcellular location">
    <subcellularLocation>
        <location evidence="1">Membrane</location>
    </subcellularLocation>
</comment>
<reference evidence="11" key="1">
    <citation type="submission" date="2014-12" db="EMBL/GenBank/DDBJ databases">
        <authorList>
            <person name="Salcher M.M."/>
        </authorList>
    </citation>
    <scope>NUCLEOTIDE SEQUENCE [LARGE SCALE GENOMIC DNA]</scope>
    <source>
        <strain evidence="11">MMS-10A-171</strain>
    </source>
</reference>